<organism evidence="1 2">
    <name type="scientific">Ganoderma sinense ZZ0214-1</name>
    <dbReference type="NCBI Taxonomy" id="1077348"/>
    <lineage>
        <taxon>Eukaryota</taxon>
        <taxon>Fungi</taxon>
        <taxon>Dikarya</taxon>
        <taxon>Basidiomycota</taxon>
        <taxon>Agaricomycotina</taxon>
        <taxon>Agaricomycetes</taxon>
        <taxon>Polyporales</taxon>
        <taxon>Polyporaceae</taxon>
        <taxon>Ganoderma</taxon>
    </lineage>
</organism>
<reference evidence="1 2" key="1">
    <citation type="journal article" date="2015" name="Sci. Rep.">
        <title>Chromosome-level genome map provides insights into diverse defense mechanisms in the medicinal fungus Ganoderma sinense.</title>
        <authorList>
            <person name="Zhu Y."/>
            <person name="Xu J."/>
            <person name="Sun C."/>
            <person name="Zhou S."/>
            <person name="Xu H."/>
            <person name="Nelson D.R."/>
            <person name="Qian J."/>
            <person name="Song J."/>
            <person name="Luo H."/>
            <person name="Xiang L."/>
            <person name="Li Y."/>
            <person name="Xu Z."/>
            <person name="Ji A."/>
            <person name="Wang L."/>
            <person name="Lu S."/>
            <person name="Hayward A."/>
            <person name="Sun W."/>
            <person name="Li X."/>
            <person name="Schwartz D.C."/>
            <person name="Wang Y."/>
            <person name="Chen S."/>
        </authorList>
    </citation>
    <scope>NUCLEOTIDE SEQUENCE [LARGE SCALE GENOMIC DNA]</scope>
    <source>
        <strain evidence="1 2">ZZ0214-1</strain>
    </source>
</reference>
<gene>
    <name evidence="1" type="ORF">GSI_07923</name>
</gene>
<dbReference type="AlphaFoldDB" id="A0A2G8S899"/>
<evidence type="ECO:0000313" key="2">
    <source>
        <dbReference type="Proteomes" id="UP000230002"/>
    </source>
</evidence>
<evidence type="ECO:0000313" key="1">
    <source>
        <dbReference type="EMBL" id="PIL30012.1"/>
    </source>
</evidence>
<keyword evidence="2" id="KW-1185">Reference proteome</keyword>
<dbReference type="OrthoDB" id="2758552at2759"/>
<accession>A0A2G8S899</accession>
<sequence>MLFTTLYPGYSSQTSPQCHTKSFLPSPGEESTVVLSYFTSSDQVISPLEKRRQWPFATFPTLLSLSNVMTFRLASSVMDPDCLLRLRTCLENVTKLCLMLIACGAWLGVALSHALLADDPVVFPKLCSFEVDVVETSRAFIAILRGPRAGEAGPGWTKAAASLYSYRRLQVLALGKVSGREC</sequence>
<comment type="caution">
    <text evidence="1">The sequence shown here is derived from an EMBL/GenBank/DDBJ whole genome shotgun (WGS) entry which is preliminary data.</text>
</comment>
<name>A0A2G8S899_9APHY</name>
<dbReference type="Proteomes" id="UP000230002">
    <property type="component" value="Unassembled WGS sequence"/>
</dbReference>
<proteinExistence type="predicted"/>
<dbReference type="EMBL" id="AYKW01000017">
    <property type="protein sequence ID" value="PIL30012.1"/>
    <property type="molecule type" value="Genomic_DNA"/>
</dbReference>
<protein>
    <submittedName>
        <fullName evidence="1">Uncharacterized protein</fullName>
    </submittedName>
</protein>